<dbReference type="EMBL" id="FUYF01000025">
    <property type="protein sequence ID" value="SKA95205.1"/>
    <property type="molecule type" value="Genomic_DNA"/>
</dbReference>
<keyword evidence="2" id="KW-1185">Reference proteome</keyword>
<dbReference type="OrthoDB" id="9775224at2"/>
<gene>
    <name evidence="1" type="ORF">SAMN02745178_02586</name>
</gene>
<dbReference type="STRING" id="745368.SAMN02745178_02586"/>
<evidence type="ECO:0000313" key="2">
    <source>
        <dbReference type="Proteomes" id="UP000190286"/>
    </source>
</evidence>
<evidence type="ECO:0000313" key="1">
    <source>
        <dbReference type="EMBL" id="SKA95205.1"/>
    </source>
</evidence>
<sequence>MKADKYRFDGARTCDLRALSCDGKEDATDKDEIPAKTAEKLQKMTALEAER</sequence>
<name>A0A1T4Y1P6_9FIRM</name>
<accession>A0A1T4Y1P6</accession>
<protein>
    <submittedName>
        <fullName evidence="1">Uncharacterized protein</fullName>
    </submittedName>
</protein>
<organism evidence="1 2">
    <name type="scientific">Gemmiger formicilis</name>
    <dbReference type="NCBI Taxonomy" id="745368"/>
    <lineage>
        <taxon>Bacteria</taxon>
        <taxon>Bacillati</taxon>
        <taxon>Bacillota</taxon>
        <taxon>Clostridia</taxon>
        <taxon>Eubacteriales</taxon>
        <taxon>Gemmiger</taxon>
    </lineage>
</organism>
<dbReference type="GeneID" id="93339406"/>
<dbReference type="AlphaFoldDB" id="A0A1T4Y1P6"/>
<reference evidence="1 2" key="1">
    <citation type="submission" date="2017-02" db="EMBL/GenBank/DDBJ databases">
        <authorList>
            <person name="Peterson S.W."/>
        </authorList>
    </citation>
    <scope>NUCLEOTIDE SEQUENCE [LARGE SCALE GENOMIC DNA]</scope>
    <source>
        <strain evidence="1 2">ATCC 27749</strain>
    </source>
</reference>
<dbReference type="RefSeq" id="WP_159447050.1">
    <property type="nucleotide sequence ID" value="NZ_DAWBQW010000056.1"/>
</dbReference>
<proteinExistence type="predicted"/>
<dbReference type="Proteomes" id="UP000190286">
    <property type="component" value="Unassembled WGS sequence"/>
</dbReference>